<dbReference type="Pfam" id="PF00929">
    <property type="entry name" value="RNase_T"/>
    <property type="match status" value="1"/>
</dbReference>
<evidence type="ECO:0000256" key="4">
    <source>
        <dbReference type="ARBA" id="ARBA00022801"/>
    </source>
</evidence>
<dbReference type="PANTHER" id="PTHR13058:SF19">
    <property type="entry name" value="LD40940P"/>
    <property type="match status" value="1"/>
</dbReference>
<comment type="caution">
    <text evidence="9">The sequence shown here is derived from an EMBL/GenBank/DDBJ whole genome shotgun (WGS) entry which is preliminary data.</text>
</comment>
<keyword evidence="4" id="KW-0378">Hydrolase</keyword>
<keyword evidence="3" id="KW-0479">Metal-binding</keyword>
<dbReference type="EMBL" id="CALNXI010001249">
    <property type="protein sequence ID" value="CAH3161895.1"/>
    <property type="molecule type" value="Genomic_DNA"/>
</dbReference>
<dbReference type="SMART" id="SM00479">
    <property type="entry name" value="EXOIII"/>
    <property type="match status" value="1"/>
</dbReference>
<evidence type="ECO:0000313" key="10">
    <source>
        <dbReference type="Proteomes" id="UP001159427"/>
    </source>
</evidence>
<dbReference type="InterPro" id="IPR013520">
    <property type="entry name" value="Ribonucl_H"/>
</dbReference>
<accession>A0ABN8QCL4</accession>
<keyword evidence="2" id="KW-0540">Nuclease</keyword>
<evidence type="ECO:0000313" key="9">
    <source>
        <dbReference type="EMBL" id="CAH3161895.1"/>
    </source>
</evidence>
<proteinExistence type="inferred from homology"/>
<evidence type="ECO:0000256" key="7">
    <source>
        <dbReference type="ARBA" id="ARBA00025769"/>
    </source>
</evidence>
<dbReference type="InterPro" id="IPR036397">
    <property type="entry name" value="RNaseH_sf"/>
</dbReference>
<feature type="domain" description="Exonuclease" evidence="8">
    <location>
        <begin position="36"/>
        <end position="238"/>
    </location>
</feature>
<dbReference type="Gene3D" id="3.30.420.10">
    <property type="entry name" value="Ribonuclease H-like superfamily/Ribonuclease H"/>
    <property type="match status" value="1"/>
</dbReference>
<dbReference type="PANTHER" id="PTHR13058">
    <property type="entry name" value="THREE PRIME REPAIR EXONUCLEASE 1, 2"/>
    <property type="match status" value="1"/>
</dbReference>
<dbReference type="InterPro" id="IPR040393">
    <property type="entry name" value="TREX1/2"/>
</dbReference>
<reference evidence="9 10" key="1">
    <citation type="submission" date="2022-05" db="EMBL/GenBank/DDBJ databases">
        <authorList>
            <consortium name="Genoscope - CEA"/>
            <person name="William W."/>
        </authorList>
    </citation>
    <scope>NUCLEOTIDE SEQUENCE [LARGE SCALE GENOMIC DNA]</scope>
</reference>
<organism evidence="9 10">
    <name type="scientific">Porites evermanni</name>
    <dbReference type="NCBI Taxonomy" id="104178"/>
    <lineage>
        <taxon>Eukaryota</taxon>
        <taxon>Metazoa</taxon>
        <taxon>Cnidaria</taxon>
        <taxon>Anthozoa</taxon>
        <taxon>Hexacorallia</taxon>
        <taxon>Scleractinia</taxon>
        <taxon>Fungiina</taxon>
        <taxon>Poritidae</taxon>
        <taxon>Porites</taxon>
    </lineage>
</organism>
<comment type="similarity">
    <text evidence="7">Belongs to the exonuclease superfamily. TREX family.</text>
</comment>
<gene>
    <name evidence="9" type="ORF">PEVE_00004076</name>
</gene>
<evidence type="ECO:0000259" key="8">
    <source>
        <dbReference type="SMART" id="SM00479"/>
    </source>
</evidence>
<dbReference type="InterPro" id="IPR012337">
    <property type="entry name" value="RNaseH-like_sf"/>
</dbReference>
<keyword evidence="5" id="KW-0269">Exonuclease</keyword>
<evidence type="ECO:0000256" key="2">
    <source>
        <dbReference type="ARBA" id="ARBA00022722"/>
    </source>
</evidence>
<evidence type="ECO:0000256" key="3">
    <source>
        <dbReference type="ARBA" id="ARBA00022723"/>
    </source>
</evidence>
<keyword evidence="6" id="KW-0460">Magnesium</keyword>
<keyword evidence="10" id="KW-1185">Reference proteome</keyword>
<comment type="cofactor">
    <cofactor evidence="1">
        <name>Mg(2+)</name>
        <dbReference type="ChEBI" id="CHEBI:18420"/>
    </cofactor>
</comment>
<evidence type="ECO:0000256" key="6">
    <source>
        <dbReference type="ARBA" id="ARBA00022842"/>
    </source>
</evidence>
<dbReference type="SUPFAM" id="SSF53098">
    <property type="entry name" value="Ribonuclease H-like"/>
    <property type="match status" value="1"/>
</dbReference>
<evidence type="ECO:0000256" key="1">
    <source>
        <dbReference type="ARBA" id="ARBA00001946"/>
    </source>
</evidence>
<evidence type="ECO:0000256" key="5">
    <source>
        <dbReference type="ARBA" id="ARBA00022839"/>
    </source>
</evidence>
<protein>
    <recommendedName>
        <fullName evidence="8">Exonuclease domain-containing protein</fullName>
    </recommendedName>
</protein>
<sequence length="283" mass="31925">MLCLLRGCSRFSSNFLRFLPSQTLKKVMIGTSQFTTFIFLDLETTGLRKPVEITELCMVAVERSHIIESTKTKTIPRLIDKLTTCVRPTKEIEPFASSVTCLSNEDLEKKRGFDIEHGRIVKSFIMRQPQPVCLVAHNGDQFDFKILVSHLEDVGITLPDSVHVSDSLKAFRKQHKEEKYDTSNNTAEAGGKRKRFSCSLNNLYSTFVGGEFDNAHSAEGDALALLRLVIHKPDVLGYLESGAHKLSVKVPTCKVTLDEKDINQVQDEYLHSWKKKDSFNTKG</sequence>
<name>A0ABN8QCL4_9CNID</name>
<dbReference type="Proteomes" id="UP001159427">
    <property type="component" value="Unassembled WGS sequence"/>
</dbReference>